<evidence type="ECO:0000313" key="2">
    <source>
        <dbReference type="EnsemblPlants" id="KEH38787"/>
    </source>
</evidence>
<evidence type="ECO:0000313" key="1">
    <source>
        <dbReference type="EMBL" id="KEH38787.1"/>
    </source>
</evidence>
<proteinExistence type="predicted"/>
<accession>A0A072VAG2</accession>
<dbReference type="HOGENOM" id="CLU_3127324_0_0_1"/>
<reference evidence="1 3" key="2">
    <citation type="journal article" date="2014" name="BMC Genomics">
        <title>An improved genome release (version Mt4.0) for the model legume Medicago truncatula.</title>
        <authorList>
            <person name="Tang H."/>
            <person name="Krishnakumar V."/>
            <person name="Bidwell S."/>
            <person name="Rosen B."/>
            <person name="Chan A."/>
            <person name="Zhou S."/>
            <person name="Gentzbittel L."/>
            <person name="Childs K.L."/>
            <person name="Yandell M."/>
            <person name="Gundlach H."/>
            <person name="Mayer K.F."/>
            <person name="Schwartz D.C."/>
            <person name="Town C.D."/>
        </authorList>
    </citation>
    <scope>GENOME REANNOTATION</scope>
    <source>
        <strain evidence="1">A17</strain>
        <strain evidence="2 3">cv. Jemalong A17</strain>
    </source>
</reference>
<name>A0A072VAG2_MEDTR</name>
<protein>
    <submittedName>
        <fullName evidence="1 2">Uncharacterized protein</fullName>
    </submittedName>
</protein>
<dbReference type="AlphaFoldDB" id="A0A072VAG2"/>
<dbReference type="EnsemblPlants" id="KEH38787">
    <property type="protein sequence ID" value="KEH38787"/>
    <property type="gene ID" value="MTR_2g079970"/>
</dbReference>
<keyword evidence="3" id="KW-1185">Reference proteome</keyword>
<evidence type="ECO:0000313" key="3">
    <source>
        <dbReference type="Proteomes" id="UP000002051"/>
    </source>
</evidence>
<reference evidence="2" key="3">
    <citation type="submission" date="2015-04" db="UniProtKB">
        <authorList>
            <consortium name="EnsemblPlants"/>
        </authorList>
    </citation>
    <scope>IDENTIFICATION</scope>
    <source>
        <strain evidence="2">cv. Jemalong A17</strain>
    </source>
</reference>
<sequence>MVSKIPIKITIAIKCFTQLACNSSSNACNILDLQWSVTRNTFDVIVLTSP</sequence>
<organism evidence="1 3">
    <name type="scientific">Medicago truncatula</name>
    <name type="common">Barrel medic</name>
    <name type="synonym">Medicago tribuloides</name>
    <dbReference type="NCBI Taxonomy" id="3880"/>
    <lineage>
        <taxon>Eukaryota</taxon>
        <taxon>Viridiplantae</taxon>
        <taxon>Streptophyta</taxon>
        <taxon>Embryophyta</taxon>
        <taxon>Tracheophyta</taxon>
        <taxon>Spermatophyta</taxon>
        <taxon>Magnoliopsida</taxon>
        <taxon>eudicotyledons</taxon>
        <taxon>Gunneridae</taxon>
        <taxon>Pentapetalae</taxon>
        <taxon>rosids</taxon>
        <taxon>fabids</taxon>
        <taxon>Fabales</taxon>
        <taxon>Fabaceae</taxon>
        <taxon>Papilionoideae</taxon>
        <taxon>50 kb inversion clade</taxon>
        <taxon>NPAAA clade</taxon>
        <taxon>Hologalegina</taxon>
        <taxon>IRL clade</taxon>
        <taxon>Trifolieae</taxon>
        <taxon>Medicago</taxon>
    </lineage>
</organism>
<gene>
    <name evidence="1" type="ordered locus">MTR_2g079970</name>
</gene>
<dbReference type="Proteomes" id="UP000002051">
    <property type="component" value="Chromosome 2"/>
</dbReference>
<dbReference type="EMBL" id="CM001218">
    <property type="protein sequence ID" value="KEH38787.1"/>
    <property type="molecule type" value="Genomic_DNA"/>
</dbReference>
<reference evidence="1 3" key="1">
    <citation type="journal article" date="2011" name="Nature">
        <title>The Medicago genome provides insight into the evolution of rhizobial symbioses.</title>
        <authorList>
            <person name="Young N.D."/>
            <person name="Debelle F."/>
            <person name="Oldroyd G.E."/>
            <person name="Geurts R."/>
            <person name="Cannon S.B."/>
            <person name="Udvardi M.K."/>
            <person name="Benedito V.A."/>
            <person name="Mayer K.F."/>
            <person name="Gouzy J."/>
            <person name="Schoof H."/>
            <person name="Van de Peer Y."/>
            <person name="Proost S."/>
            <person name="Cook D.R."/>
            <person name="Meyers B.C."/>
            <person name="Spannagl M."/>
            <person name="Cheung F."/>
            <person name="De Mita S."/>
            <person name="Krishnakumar V."/>
            <person name="Gundlach H."/>
            <person name="Zhou S."/>
            <person name="Mudge J."/>
            <person name="Bharti A.K."/>
            <person name="Murray J.D."/>
            <person name="Naoumkina M.A."/>
            <person name="Rosen B."/>
            <person name="Silverstein K.A."/>
            <person name="Tang H."/>
            <person name="Rombauts S."/>
            <person name="Zhao P.X."/>
            <person name="Zhou P."/>
            <person name="Barbe V."/>
            <person name="Bardou P."/>
            <person name="Bechner M."/>
            <person name="Bellec A."/>
            <person name="Berger A."/>
            <person name="Berges H."/>
            <person name="Bidwell S."/>
            <person name="Bisseling T."/>
            <person name="Choisne N."/>
            <person name="Couloux A."/>
            <person name="Denny R."/>
            <person name="Deshpande S."/>
            <person name="Dai X."/>
            <person name="Doyle J.J."/>
            <person name="Dudez A.M."/>
            <person name="Farmer A.D."/>
            <person name="Fouteau S."/>
            <person name="Franken C."/>
            <person name="Gibelin C."/>
            <person name="Gish J."/>
            <person name="Goldstein S."/>
            <person name="Gonzalez A.J."/>
            <person name="Green P.J."/>
            <person name="Hallab A."/>
            <person name="Hartog M."/>
            <person name="Hua A."/>
            <person name="Humphray S.J."/>
            <person name="Jeong D.H."/>
            <person name="Jing Y."/>
            <person name="Jocker A."/>
            <person name="Kenton S.M."/>
            <person name="Kim D.J."/>
            <person name="Klee K."/>
            <person name="Lai H."/>
            <person name="Lang C."/>
            <person name="Lin S."/>
            <person name="Macmil S.L."/>
            <person name="Magdelenat G."/>
            <person name="Matthews L."/>
            <person name="McCorrison J."/>
            <person name="Monaghan E.L."/>
            <person name="Mun J.H."/>
            <person name="Najar F.Z."/>
            <person name="Nicholson C."/>
            <person name="Noirot C."/>
            <person name="O'Bleness M."/>
            <person name="Paule C.R."/>
            <person name="Poulain J."/>
            <person name="Prion F."/>
            <person name="Qin B."/>
            <person name="Qu C."/>
            <person name="Retzel E.F."/>
            <person name="Riddle C."/>
            <person name="Sallet E."/>
            <person name="Samain S."/>
            <person name="Samson N."/>
            <person name="Sanders I."/>
            <person name="Saurat O."/>
            <person name="Scarpelli C."/>
            <person name="Schiex T."/>
            <person name="Segurens B."/>
            <person name="Severin A.J."/>
            <person name="Sherrier D.J."/>
            <person name="Shi R."/>
            <person name="Sims S."/>
            <person name="Singer S.R."/>
            <person name="Sinharoy S."/>
            <person name="Sterck L."/>
            <person name="Viollet A."/>
            <person name="Wang B.B."/>
            <person name="Wang K."/>
            <person name="Wang M."/>
            <person name="Wang X."/>
            <person name="Warfsmann J."/>
            <person name="Weissenbach J."/>
            <person name="White D.D."/>
            <person name="White J.D."/>
            <person name="Wiley G.B."/>
            <person name="Wincker P."/>
            <person name="Xing Y."/>
            <person name="Yang L."/>
            <person name="Yao Z."/>
            <person name="Ying F."/>
            <person name="Zhai J."/>
            <person name="Zhou L."/>
            <person name="Zuber A."/>
            <person name="Denarie J."/>
            <person name="Dixon R.A."/>
            <person name="May G.D."/>
            <person name="Schwartz D.C."/>
            <person name="Rogers J."/>
            <person name="Quetier F."/>
            <person name="Town C.D."/>
            <person name="Roe B.A."/>
        </authorList>
    </citation>
    <scope>NUCLEOTIDE SEQUENCE [LARGE SCALE GENOMIC DNA]</scope>
    <source>
        <strain evidence="1">A17</strain>
        <strain evidence="2 3">cv. Jemalong A17</strain>
    </source>
</reference>